<evidence type="ECO:0000313" key="4">
    <source>
        <dbReference type="EMBL" id="KAL0159414.1"/>
    </source>
</evidence>
<dbReference type="Pfam" id="PF23283">
    <property type="entry name" value="D8C_UMOD"/>
    <property type="match status" value="1"/>
</dbReference>
<keyword evidence="1" id="KW-0732">Signal</keyword>
<name>A0ABD0NCR8_CIRMR</name>
<evidence type="ECO:0000259" key="3">
    <source>
        <dbReference type="Pfam" id="PF23283"/>
    </source>
</evidence>
<evidence type="ECO:0000313" key="5">
    <source>
        <dbReference type="Proteomes" id="UP001529510"/>
    </source>
</evidence>
<accession>A0ABD0NCR8</accession>
<dbReference type="PANTHER" id="PTHR36191:SF4">
    <property type="entry name" value="VWFD DOMAIN-CONTAINING PROTEIN"/>
    <property type="match status" value="1"/>
</dbReference>
<protein>
    <recommendedName>
        <fullName evidence="3">UMOD/GP2/OIT3-like D8C domain-containing protein</fullName>
    </recommendedName>
</protein>
<evidence type="ECO:0000256" key="2">
    <source>
        <dbReference type="ARBA" id="ARBA00023157"/>
    </source>
</evidence>
<dbReference type="EMBL" id="JAMKFB020000022">
    <property type="protein sequence ID" value="KAL0159414.1"/>
    <property type="molecule type" value="Genomic_DNA"/>
</dbReference>
<keyword evidence="2" id="KW-1015">Disulfide bond</keyword>
<dbReference type="AlphaFoldDB" id="A0ABD0NCR8"/>
<evidence type="ECO:0000256" key="1">
    <source>
        <dbReference type="ARBA" id="ARBA00022729"/>
    </source>
</evidence>
<dbReference type="PANTHER" id="PTHR36191">
    <property type="entry name" value="ENDO/EXONUCLEASE/PHOSPHATASE DOMAIN-CONTAINING PROTEIN-RELATED"/>
    <property type="match status" value="1"/>
</dbReference>
<feature type="non-terminal residue" evidence="4">
    <location>
        <position position="1"/>
    </location>
</feature>
<reference evidence="4 5" key="1">
    <citation type="submission" date="2024-05" db="EMBL/GenBank/DDBJ databases">
        <title>Genome sequencing and assembly of Indian major carp, Cirrhinus mrigala (Hamilton, 1822).</title>
        <authorList>
            <person name="Mohindra V."/>
            <person name="Chowdhury L.M."/>
            <person name="Lal K."/>
            <person name="Jena J.K."/>
        </authorList>
    </citation>
    <scope>NUCLEOTIDE SEQUENCE [LARGE SCALE GENOMIC DNA]</scope>
    <source>
        <strain evidence="4">CM1030</strain>
        <tissue evidence="4">Blood</tissue>
    </source>
</reference>
<keyword evidence="5" id="KW-1185">Reference proteome</keyword>
<sequence length="184" mass="20654">GWYRLFINNVNAQIPDTCVSRIRCGTDFSLWIRGGHPTVQDGVVTRIACSDGNGYCCFYRSYPIKVKACPDNYYVYELVKPTQCNSAYCAGDYIHMSSFYTLMIFVSLFINHYSSKLSVARNINTSSTAVTPATISTGNVTHCVSIGLFSGLIYVQICTIEQMCEEMCLSSQVTLYTIEMQLRQ</sequence>
<dbReference type="Proteomes" id="UP001529510">
    <property type="component" value="Unassembled WGS sequence"/>
</dbReference>
<feature type="domain" description="UMOD/GP2/OIT3-like D8C" evidence="3">
    <location>
        <begin position="3"/>
        <end position="90"/>
    </location>
</feature>
<dbReference type="InterPro" id="IPR057774">
    <property type="entry name" value="D8C_UMOD/GP2/OIT3-like"/>
</dbReference>
<gene>
    <name evidence="4" type="ORF">M9458_043139</name>
</gene>
<proteinExistence type="predicted"/>
<organism evidence="4 5">
    <name type="scientific">Cirrhinus mrigala</name>
    <name type="common">Mrigala</name>
    <dbReference type="NCBI Taxonomy" id="683832"/>
    <lineage>
        <taxon>Eukaryota</taxon>
        <taxon>Metazoa</taxon>
        <taxon>Chordata</taxon>
        <taxon>Craniata</taxon>
        <taxon>Vertebrata</taxon>
        <taxon>Euteleostomi</taxon>
        <taxon>Actinopterygii</taxon>
        <taxon>Neopterygii</taxon>
        <taxon>Teleostei</taxon>
        <taxon>Ostariophysi</taxon>
        <taxon>Cypriniformes</taxon>
        <taxon>Cyprinidae</taxon>
        <taxon>Labeoninae</taxon>
        <taxon>Labeonini</taxon>
        <taxon>Cirrhinus</taxon>
    </lineage>
</organism>
<comment type="caution">
    <text evidence="4">The sequence shown here is derived from an EMBL/GenBank/DDBJ whole genome shotgun (WGS) entry which is preliminary data.</text>
</comment>